<evidence type="ECO:0000256" key="4">
    <source>
        <dbReference type="ARBA" id="ARBA00022989"/>
    </source>
</evidence>
<feature type="transmembrane region" description="Helical" evidence="7">
    <location>
        <begin position="141"/>
        <end position="160"/>
    </location>
</feature>
<feature type="transmembrane region" description="Helical" evidence="7">
    <location>
        <begin position="100"/>
        <end position="121"/>
    </location>
</feature>
<dbReference type="EMBL" id="CP151505">
    <property type="protein sequence ID" value="WZN62228.1"/>
    <property type="molecule type" value="Genomic_DNA"/>
</dbReference>
<keyword evidence="10" id="KW-1185">Reference proteome</keyword>
<sequence length="380" mass="40015">MWSATKEAATTTAPATPKVITLSFLVAVAALSPEAVSGSLGGGGTPPRLSPLDDAIVVEGDGELEMHETDWTFVCVTSAVIFVAALASGYLPLVFRKVSWMFRVTAVGAGLLIGAGLGMVVPNGFKLFQAAQLDHNLPKGLGGFVLTLGLVTFLGLEHSLPANRHHCAMSVAAEHASEGEGRQGDGPISPAVSKDVEIEMEQSEGLRGEQEEYSSPIAKREGEIFRRRKSQLTLWMMVLHSCADGLVIGSVAATGLEDVTAVVAVAEIAHKIPASFSLGSYLMSMGWSNVGVCLGLLVFSATAPLVALLFFSLKYVISQASFQVAVAIILLFSAGNIMYVSIFHMLPEALKGAEEKSRSKREVVWLIIAGAVLAASLGFI</sequence>
<evidence type="ECO:0000256" key="7">
    <source>
        <dbReference type="SAM" id="Phobius"/>
    </source>
</evidence>
<evidence type="ECO:0000256" key="1">
    <source>
        <dbReference type="ARBA" id="ARBA00004127"/>
    </source>
</evidence>
<gene>
    <name evidence="9" type="ORF">HKI87_05g37640</name>
</gene>
<dbReference type="Pfam" id="PF02535">
    <property type="entry name" value="Zip"/>
    <property type="match status" value="1"/>
</dbReference>
<accession>A0AAX4P7Y6</accession>
<keyword evidence="3 7" id="KW-0812">Transmembrane</keyword>
<dbReference type="PANTHER" id="PTHR16133:SF0">
    <property type="entry name" value="ZINC_IRON REGULATED TRANSPORTER-RELATED PROTEIN 102B, ISOFORM E"/>
    <property type="match status" value="1"/>
</dbReference>
<evidence type="ECO:0000256" key="3">
    <source>
        <dbReference type="ARBA" id="ARBA00022692"/>
    </source>
</evidence>
<keyword evidence="6 7" id="KW-0472">Membrane</keyword>
<dbReference type="PANTHER" id="PTHR16133">
    <property type="entry name" value="SOLUTE CARRIER FAMILY 39 ZINC TRANSPORTER , MEMBER 9-RELATED"/>
    <property type="match status" value="1"/>
</dbReference>
<protein>
    <submittedName>
        <fullName evidence="9">ZIP Zinc transporter</fullName>
    </submittedName>
</protein>
<keyword evidence="4 7" id="KW-1133">Transmembrane helix</keyword>
<reference evidence="9 10" key="1">
    <citation type="submission" date="2024-03" db="EMBL/GenBank/DDBJ databases">
        <title>Complete genome sequence of the green alga Chloropicon roscoffensis RCC1871.</title>
        <authorList>
            <person name="Lemieux C."/>
            <person name="Pombert J.-F."/>
            <person name="Otis C."/>
            <person name="Turmel M."/>
        </authorList>
    </citation>
    <scope>NUCLEOTIDE SEQUENCE [LARGE SCALE GENOMIC DNA]</scope>
    <source>
        <strain evidence="9 10">RCC1871</strain>
    </source>
</reference>
<feature type="transmembrane region" description="Helical" evidence="7">
    <location>
        <begin position="287"/>
        <end position="310"/>
    </location>
</feature>
<dbReference type="GO" id="GO:0000139">
    <property type="term" value="C:Golgi membrane"/>
    <property type="evidence" value="ECO:0007669"/>
    <property type="project" value="UniProtKB-SubCell"/>
</dbReference>
<dbReference type="Proteomes" id="UP001472866">
    <property type="component" value="Chromosome 05"/>
</dbReference>
<organism evidence="9 10">
    <name type="scientific">Chloropicon roscoffensis</name>
    <dbReference type="NCBI Taxonomy" id="1461544"/>
    <lineage>
        <taxon>Eukaryota</taxon>
        <taxon>Viridiplantae</taxon>
        <taxon>Chlorophyta</taxon>
        <taxon>Chloropicophyceae</taxon>
        <taxon>Chloropicales</taxon>
        <taxon>Chloropicaceae</taxon>
        <taxon>Chloropicon</taxon>
    </lineage>
</organism>
<keyword evidence="8" id="KW-0732">Signal</keyword>
<feature type="transmembrane region" description="Helical" evidence="7">
    <location>
        <begin position="322"/>
        <end position="343"/>
    </location>
</feature>
<feature type="transmembrane region" description="Helical" evidence="7">
    <location>
        <begin position="232"/>
        <end position="253"/>
    </location>
</feature>
<dbReference type="InterPro" id="IPR045891">
    <property type="entry name" value="ZIP9"/>
</dbReference>
<evidence type="ECO:0000256" key="8">
    <source>
        <dbReference type="SAM" id="SignalP"/>
    </source>
</evidence>
<evidence type="ECO:0000256" key="5">
    <source>
        <dbReference type="ARBA" id="ARBA00023034"/>
    </source>
</evidence>
<dbReference type="AlphaFoldDB" id="A0AAX4P7Y6"/>
<name>A0AAX4P7Y6_9CHLO</name>
<comment type="subcellular location">
    <subcellularLocation>
        <location evidence="1">Endomembrane system</location>
        <topology evidence="1">Multi-pass membrane protein</topology>
    </subcellularLocation>
    <subcellularLocation>
        <location evidence="2">Golgi apparatus membrane</location>
    </subcellularLocation>
</comment>
<feature type="chain" id="PRO_5043332314" evidence="8">
    <location>
        <begin position="31"/>
        <end position="380"/>
    </location>
</feature>
<evidence type="ECO:0000313" key="9">
    <source>
        <dbReference type="EMBL" id="WZN62228.1"/>
    </source>
</evidence>
<feature type="transmembrane region" description="Helical" evidence="7">
    <location>
        <begin position="71"/>
        <end position="93"/>
    </location>
</feature>
<keyword evidence="5" id="KW-0333">Golgi apparatus</keyword>
<dbReference type="GO" id="GO:0006829">
    <property type="term" value="P:zinc ion transport"/>
    <property type="evidence" value="ECO:0007669"/>
    <property type="project" value="InterPro"/>
</dbReference>
<evidence type="ECO:0000256" key="6">
    <source>
        <dbReference type="ARBA" id="ARBA00023136"/>
    </source>
</evidence>
<evidence type="ECO:0000256" key="2">
    <source>
        <dbReference type="ARBA" id="ARBA00004394"/>
    </source>
</evidence>
<evidence type="ECO:0000313" key="10">
    <source>
        <dbReference type="Proteomes" id="UP001472866"/>
    </source>
</evidence>
<feature type="transmembrane region" description="Helical" evidence="7">
    <location>
        <begin position="363"/>
        <end position="379"/>
    </location>
</feature>
<dbReference type="InterPro" id="IPR003689">
    <property type="entry name" value="ZIP"/>
</dbReference>
<proteinExistence type="predicted"/>
<dbReference type="GO" id="GO:0046873">
    <property type="term" value="F:metal ion transmembrane transporter activity"/>
    <property type="evidence" value="ECO:0007669"/>
    <property type="project" value="InterPro"/>
</dbReference>
<feature type="signal peptide" evidence="8">
    <location>
        <begin position="1"/>
        <end position="30"/>
    </location>
</feature>